<dbReference type="EMBL" id="GHWJ01009802">
    <property type="protein sequence ID" value="NOV42539.1"/>
    <property type="molecule type" value="Transcribed_RNA"/>
</dbReference>
<dbReference type="AlphaFoldDB" id="A0A6M2D8Z1"/>
<reference evidence="1" key="1">
    <citation type="submission" date="2019-09" db="EMBL/GenBank/DDBJ databases">
        <title>Organ-specific transcriptomic study of the physiology of the cattle tick, Rhipicephalus microplus.</title>
        <authorList>
            <person name="Tirloni L."/>
            <person name="Braz G."/>
            <person name="Gandara A.C.P."/>
            <person name="Sabadin G.A."/>
            <person name="da Silva R.M."/>
            <person name="Guizzo M.G."/>
            <person name="Machado J.A."/>
            <person name="Costa E.P."/>
            <person name="Gomes H.F."/>
            <person name="Moraes J."/>
            <person name="Mota M.B.S."/>
            <person name="Mesquita R.D."/>
            <person name="Alvarenga P.H."/>
            <person name="Alves F."/>
            <person name="Seixas A."/>
            <person name="da Fonseca R.N."/>
            <person name="Fogaca A."/>
            <person name="Logullo C."/>
            <person name="Tanaka A."/>
            <person name="Daffre S."/>
            <person name="Termignoni C."/>
            <person name="Vaz I.S.Jr."/>
            <person name="Oliveira P.L."/>
            <person name="Ribeiro J.M."/>
        </authorList>
    </citation>
    <scope>NUCLEOTIDE SEQUENCE</scope>
    <source>
        <strain evidence="1">Porto Alegre</strain>
    </source>
</reference>
<name>A0A6M2D8Z1_RHIMP</name>
<protein>
    <submittedName>
        <fullName evidence="1">Putative secreted protein ovary overexpressed</fullName>
    </submittedName>
</protein>
<organism evidence="1">
    <name type="scientific">Rhipicephalus microplus</name>
    <name type="common">Cattle tick</name>
    <name type="synonym">Boophilus microplus</name>
    <dbReference type="NCBI Taxonomy" id="6941"/>
    <lineage>
        <taxon>Eukaryota</taxon>
        <taxon>Metazoa</taxon>
        <taxon>Ecdysozoa</taxon>
        <taxon>Arthropoda</taxon>
        <taxon>Chelicerata</taxon>
        <taxon>Arachnida</taxon>
        <taxon>Acari</taxon>
        <taxon>Parasitiformes</taxon>
        <taxon>Ixodida</taxon>
        <taxon>Ixodoidea</taxon>
        <taxon>Ixodidae</taxon>
        <taxon>Rhipicephalinae</taxon>
        <taxon>Rhipicephalus</taxon>
        <taxon>Boophilus</taxon>
    </lineage>
</organism>
<evidence type="ECO:0000313" key="1">
    <source>
        <dbReference type="EMBL" id="NOV42539.1"/>
    </source>
</evidence>
<proteinExistence type="predicted"/>
<sequence>MLQLQQGRLHFSLFSPSLAIVSSYTVPCRGHFNAHLFTAMKTHQTLMPKPRPHVTTACHPRKASYVLCYLLPRHSPSHTLVILPRKTDQCSIRRGCCIGLSNRKSSVESGYQIEPFRCRSRRSRWCACFGAQRHWHLIISHKC</sequence>
<accession>A0A6M2D8Z1</accession>